<dbReference type="Gene3D" id="3.40.50.1820">
    <property type="entry name" value="alpha/beta hydrolase"/>
    <property type="match status" value="1"/>
</dbReference>
<feature type="domain" description="DUF676" evidence="4">
    <location>
        <begin position="451"/>
        <end position="595"/>
    </location>
</feature>
<feature type="domain" description="DUF676" evidence="4">
    <location>
        <begin position="302"/>
        <end position="397"/>
    </location>
</feature>
<dbReference type="EMBL" id="KZ825908">
    <property type="protein sequence ID" value="PYH92772.1"/>
    <property type="molecule type" value="Genomic_DNA"/>
</dbReference>
<feature type="compositionally biased region" description="Polar residues" evidence="3">
    <location>
        <begin position="1"/>
        <end position="15"/>
    </location>
</feature>
<evidence type="ECO:0000259" key="4">
    <source>
        <dbReference type="Pfam" id="PF05057"/>
    </source>
</evidence>
<keyword evidence="2" id="KW-0442">Lipid degradation</keyword>
<dbReference type="AlphaFoldDB" id="A0A319EPB5"/>
<dbReference type="PIRSF" id="PIRSF005412">
    <property type="entry name" value="UCP005412_abhydr"/>
    <property type="match status" value="1"/>
</dbReference>
<dbReference type="PANTHER" id="PTHR12482">
    <property type="entry name" value="LIPASE ROG1-RELATED-RELATED"/>
    <property type="match status" value="1"/>
</dbReference>
<dbReference type="GO" id="GO:0016042">
    <property type="term" value="P:lipid catabolic process"/>
    <property type="evidence" value="ECO:0007669"/>
    <property type="project" value="UniProtKB-KW"/>
</dbReference>
<reference evidence="5 6" key="1">
    <citation type="submission" date="2018-02" db="EMBL/GenBank/DDBJ databases">
        <title>The genomes of Aspergillus section Nigri reveals drivers in fungal speciation.</title>
        <authorList>
            <consortium name="DOE Joint Genome Institute"/>
            <person name="Vesth T.C."/>
            <person name="Nybo J."/>
            <person name="Theobald S."/>
            <person name="Brandl J."/>
            <person name="Frisvad J.C."/>
            <person name="Nielsen K.F."/>
            <person name="Lyhne E.K."/>
            <person name="Kogle M.E."/>
            <person name="Kuo A."/>
            <person name="Riley R."/>
            <person name="Clum A."/>
            <person name="Nolan M."/>
            <person name="Lipzen A."/>
            <person name="Salamov A."/>
            <person name="Henrissat B."/>
            <person name="Wiebenga A."/>
            <person name="De vries R.P."/>
            <person name="Grigoriev I.V."/>
            <person name="Mortensen U.H."/>
            <person name="Andersen M.R."/>
            <person name="Baker S.E."/>
        </authorList>
    </citation>
    <scope>NUCLEOTIDE SEQUENCE [LARGE SCALE GENOMIC DNA]</scope>
    <source>
        <strain evidence="5 6">CBS 707.79</strain>
    </source>
</reference>
<proteinExistence type="inferred from homology"/>
<gene>
    <name evidence="5" type="ORF">BO71DRAFT_400275</name>
</gene>
<feature type="compositionally biased region" description="Polar residues" evidence="3">
    <location>
        <begin position="348"/>
        <end position="357"/>
    </location>
</feature>
<keyword evidence="2" id="KW-0443">Lipid metabolism</keyword>
<organism evidence="5 6">
    <name type="scientific">Aspergillus ellipticus CBS 707.79</name>
    <dbReference type="NCBI Taxonomy" id="1448320"/>
    <lineage>
        <taxon>Eukaryota</taxon>
        <taxon>Fungi</taxon>
        <taxon>Dikarya</taxon>
        <taxon>Ascomycota</taxon>
        <taxon>Pezizomycotina</taxon>
        <taxon>Eurotiomycetes</taxon>
        <taxon>Eurotiomycetidae</taxon>
        <taxon>Eurotiales</taxon>
        <taxon>Aspergillaceae</taxon>
        <taxon>Aspergillus</taxon>
        <taxon>Aspergillus subgen. Circumdati</taxon>
    </lineage>
</organism>
<evidence type="ECO:0000256" key="3">
    <source>
        <dbReference type="SAM" id="MobiDB-lite"/>
    </source>
</evidence>
<evidence type="ECO:0000256" key="1">
    <source>
        <dbReference type="ARBA" id="ARBA00007920"/>
    </source>
</evidence>
<evidence type="ECO:0000256" key="2">
    <source>
        <dbReference type="ARBA" id="ARBA00022963"/>
    </source>
</evidence>
<comment type="similarity">
    <text evidence="1">Belongs to the putative lipase ROG1 family.</text>
</comment>
<name>A0A319EPB5_9EURO</name>
<evidence type="ECO:0000313" key="6">
    <source>
        <dbReference type="Proteomes" id="UP000247810"/>
    </source>
</evidence>
<dbReference type="Proteomes" id="UP000247810">
    <property type="component" value="Unassembled WGS sequence"/>
</dbReference>
<sequence length="932" mass="102625">MFISPRTYSASQTPDQGLGLASSENQPKFHTLEGWHADSTVASHASEMLLVHQAGSVRVGEVVRYTLTYTPAADNIRPTPVKLHVKVKNTSALPLRAAYLHGPYTLYASCYPSTFNPNFGISQQEPATIPQYEPYLKAGGTWNATMVVPQDPRQSQGASCSAESEIHGCTTWVIEVISQVVFSGTATVNFELLVGRDENSVESLSAGGSFTTGLPKPAQLNDHWTSNTRGDQVVATKGVYSRSITLLVDDTASLWNTPHLPLSKPDGKDIENWPERESTADGFEIPAVQNDCAQKPQDNERTEKVHLVLLTHGLHSNLGADMLYLKESIEAAAKKANNKSRNGHDWNKQGSEQSSAPNWGHSEGHDELVIVRGFSGNATRTERGIQYLGKRLAKYVLLMACPNQGLMSRKGKGTNSRPCSPWKCSKDSSKACQSCDIFAGPSDTMNNTYRVTSISFIGHSLGGLVQTYAIAYIQKHFPDFFDKIRPVNFIALATPFLGLSNENPVYVRFALDLGLVGRTGQDLGLSWTAPRVRSGWETIIGGKGNSINTEGQSDARSKPLLRVLPCGPAHEVLSKFERRTIYSNVVNDGIVPLRTSCLLFLDWRGLDRVEKARRGNGIVGTMAEWGWAELTGANSKSPRTHLATELESMDAGDRSTSMNGVQSPMETSSKQDLRTTASIPGPSTTSRSAELRQYGEFELDTEPQRNEGSAKPMAISPLSRIFSILRPREATRAYPGNKQTKIYKRSQTLDTLSDVIERPSLANECLEEAPAGSQLHDFGPHAPPQTTFFESASDLLMPPLPSLEFIIDPASRPRTIFHDRIYHPEDIPSPIPPKRRTLTFGSLQNKTSNARPTSTGESQGRSFPANEPESGLKLEEKIARAYHRNLSWRKVLVRLEPDAHNNIIVRRMFTNAYGWPVVQDLVSTHFMNTSEV</sequence>
<feature type="region of interest" description="Disordered" evidence="3">
    <location>
        <begin position="841"/>
        <end position="870"/>
    </location>
</feature>
<feature type="region of interest" description="Disordered" evidence="3">
    <location>
        <begin position="646"/>
        <end position="689"/>
    </location>
</feature>
<dbReference type="InterPro" id="IPR016445">
    <property type="entry name" value="Rog1_fam"/>
</dbReference>
<accession>A0A319EPB5</accession>
<dbReference type="InterPro" id="IPR029058">
    <property type="entry name" value="AB_hydrolase_fold"/>
</dbReference>
<protein>
    <submittedName>
        <fullName evidence="5">Lipase/serine esterase</fullName>
    </submittedName>
</protein>
<feature type="compositionally biased region" description="Polar residues" evidence="3">
    <location>
        <begin position="841"/>
        <end position="861"/>
    </location>
</feature>
<feature type="compositionally biased region" description="Polar residues" evidence="3">
    <location>
        <begin position="654"/>
        <end position="688"/>
    </location>
</feature>
<dbReference type="InterPro" id="IPR007751">
    <property type="entry name" value="DUF676_lipase-like"/>
</dbReference>
<dbReference type="STRING" id="1448320.A0A319EPB5"/>
<dbReference type="InterPro" id="IPR044294">
    <property type="entry name" value="Lipase-like"/>
</dbReference>
<feature type="region of interest" description="Disordered" evidence="3">
    <location>
        <begin position="1"/>
        <end position="23"/>
    </location>
</feature>
<dbReference type="OrthoDB" id="5368485at2759"/>
<feature type="region of interest" description="Disordered" evidence="3">
    <location>
        <begin position="335"/>
        <end position="362"/>
    </location>
</feature>
<keyword evidence="6" id="KW-1185">Reference proteome</keyword>
<dbReference type="SUPFAM" id="SSF53474">
    <property type="entry name" value="alpha/beta-Hydrolases"/>
    <property type="match status" value="1"/>
</dbReference>
<dbReference type="VEuPathDB" id="FungiDB:BO71DRAFT_400275"/>
<dbReference type="Pfam" id="PF05057">
    <property type="entry name" value="DUF676"/>
    <property type="match status" value="2"/>
</dbReference>
<evidence type="ECO:0000313" key="5">
    <source>
        <dbReference type="EMBL" id="PYH92772.1"/>
    </source>
</evidence>
<dbReference type="PANTHER" id="PTHR12482:SF62">
    <property type="entry name" value="LIPASE ROG1-RELATED"/>
    <property type="match status" value="1"/>
</dbReference>
<dbReference type="GO" id="GO:0047372">
    <property type="term" value="F:monoacylglycerol lipase activity"/>
    <property type="evidence" value="ECO:0007669"/>
    <property type="project" value="TreeGrafter"/>
</dbReference>